<dbReference type="GO" id="GO:0005829">
    <property type="term" value="C:cytosol"/>
    <property type="evidence" value="ECO:0007669"/>
    <property type="project" value="TreeGrafter"/>
</dbReference>
<feature type="compositionally biased region" description="Acidic residues" evidence="9">
    <location>
        <begin position="299"/>
        <end position="314"/>
    </location>
</feature>
<sequence length="314" mass="35169">MFHSTSKTMLDTIREAKLQSPFILFVGHTTEPPASRTYVCDSFHPLPDCTDQNGSTLFLSLVKSYVISSEHPTHVLCWERKTLRQLQPLEMQTPNLCVHDCLADFHGWINPDQRQNGFISTICKKLPANCKEINLVIDSLSNPFFTIGLGVCLQELQQIINSCIDNSPKINQLLCFVHGDMIPCGASSISHVKHLASTVVDLNNQIARITHRKPGGHVERKEEQFMLLSNGQFHTQPIVGTGKGMGSPNTTLPQDVASFRVSLSDKEKEDRNKLILPYMRTVDNPPEEGGGKVFYQPDAVDDWDDEDPDDDLDI</sequence>
<dbReference type="Proteomes" id="UP000504606">
    <property type="component" value="Unplaced"/>
</dbReference>
<reference evidence="11" key="1">
    <citation type="submission" date="2025-08" db="UniProtKB">
        <authorList>
            <consortium name="RefSeq"/>
        </authorList>
    </citation>
    <scope>IDENTIFICATION</scope>
    <source>
        <tissue evidence="11">Whole organism</tissue>
    </source>
</reference>
<dbReference type="KEGG" id="foc:113211477"/>
<evidence type="ECO:0000256" key="4">
    <source>
        <dbReference type="ARBA" id="ARBA00009567"/>
    </source>
</evidence>
<evidence type="ECO:0000256" key="5">
    <source>
        <dbReference type="ARBA" id="ARBA00020264"/>
    </source>
</evidence>
<comment type="subcellular location">
    <subcellularLocation>
        <location evidence="2">Cytoplasm</location>
    </subcellularLocation>
    <subcellularLocation>
        <location evidence="1">Nucleus</location>
    </subcellularLocation>
</comment>
<dbReference type="GO" id="GO:0000049">
    <property type="term" value="F:tRNA binding"/>
    <property type="evidence" value="ECO:0007669"/>
    <property type="project" value="TreeGrafter"/>
</dbReference>
<evidence type="ECO:0000313" key="10">
    <source>
        <dbReference type="Proteomes" id="UP000504606"/>
    </source>
</evidence>
<protein>
    <recommendedName>
        <fullName evidence="5">Elongator complex protein 5</fullName>
    </recommendedName>
</protein>
<dbReference type="InterPro" id="IPR019519">
    <property type="entry name" value="Elp5"/>
</dbReference>
<feature type="region of interest" description="Disordered" evidence="9">
    <location>
        <begin position="279"/>
        <end position="314"/>
    </location>
</feature>
<evidence type="ECO:0000256" key="1">
    <source>
        <dbReference type="ARBA" id="ARBA00004123"/>
    </source>
</evidence>
<keyword evidence="7" id="KW-0819">tRNA processing</keyword>
<dbReference type="OrthoDB" id="166907at2759"/>
<dbReference type="CTD" id="23587"/>
<evidence type="ECO:0000256" key="7">
    <source>
        <dbReference type="ARBA" id="ARBA00022694"/>
    </source>
</evidence>
<evidence type="ECO:0000256" key="8">
    <source>
        <dbReference type="ARBA" id="ARBA00023242"/>
    </source>
</evidence>
<proteinExistence type="inferred from homology"/>
<dbReference type="RefSeq" id="XP_052119936.1">
    <property type="nucleotide sequence ID" value="XM_052263976.1"/>
</dbReference>
<comment type="similarity">
    <text evidence="4">Belongs to the ELP5 family.</text>
</comment>
<gene>
    <name evidence="11" type="primary">LOC113211477</name>
</gene>
<evidence type="ECO:0000313" key="11">
    <source>
        <dbReference type="RefSeq" id="XP_052119936.1"/>
    </source>
</evidence>
<evidence type="ECO:0000256" key="9">
    <source>
        <dbReference type="SAM" id="MobiDB-lite"/>
    </source>
</evidence>
<dbReference type="Pfam" id="PF10483">
    <property type="entry name" value="Elong_Iki1"/>
    <property type="match status" value="1"/>
</dbReference>
<dbReference type="GO" id="GO:0005634">
    <property type="term" value="C:nucleus"/>
    <property type="evidence" value="ECO:0007669"/>
    <property type="project" value="UniProtKB-SubCell"/>
</dbReference>
<keyword evidence="10" id="KW-1185">Reference proteome</keyword>
<comment type="pathway">
    <text evidence="3">tRNA modification; 5-methoxycarbonylmethyl-2-thiouridine-tRNA biosynthesis.</text>
</comment>
<evidence type="ECO:0000256" key="3">
    <source>
        <dbReference type="ARBA" id="ARBA00005043"/>
    </source>
</evidence>
<accession>A0A9C6TNV5</accession>
<dbReference type="GO" id="GO:0002098">
    <property type="term" value="P:tRNA wobble uridine modification"/>
    <property type="evidence" value="ECO:0007669"/>
    <property type="project" value="InterPro"/>
</dbReference>
<dbReference type="PANTHER" id="PTHR15641">
    <property type="entry name" value="ELONGATOR COMPLEX PROTEIN 5"/>
    <property type="match status" value="1"/>
</dbReference>
<dbReference type="GeneID" id="113211477"/>
<keyword evidence="8" id="KW-0539">Nucleus</keyword>
<dbReference type="AlphaFoldDB" id="A0A9C6TNV5"/>
<organism evidence="10 11">
    <name type="scientific">Frankliniella occidentalis</name>
    <name type="common">Western flower thrips</name>
    <name type="synonym">Euthrips occidentalis</name>
    <dbReference type="NCBI Taxonomy" id="133901"/>
    <lineage>
        <taxon>Eukaryota</taxon>
        <taxon>Metazoa</taxon>
        <taxon>Ecdysozoa</taxon>
        <taxon>Arthropoda</taxon>
        <taxon>Hexapoda</taxon>
        <taxon>Insecta</taxon>
        <taxon>Pterygota</taxon>
        <taxon>Neoptera</taxon>
        <taxon>Paraneoptera</taxon>
        <taxon>Thysanoptera</taxon>
        <taxon>Terebrantia</taxon>
        <taxon>Thripoidea</taxon>
        <taxon>Thripidae</taxon>
        <taxon>Frankliniella</taxon>
    </lineage>
</organism>
<evidence type="ECO:0000256" key="6">
    <source>
        <dbReference type="ARBA" id="ARBA00022490"/>
    </source>
</evidence>
<evidence type="ECO:0000256" key="2">
    <source>
        <dbReference type="ARBA" id="ARBA00004496"/>
    </source>
</evidence>
<keyword evidence="6" id="KW-0963">Cytoplasm</keyword>
<name>A0A9C6TNV5_FRAOC</name>
<dbReference type="PANTHER" id="PTHR15641:SF1">
    <property type="entry name" value="ELONGATOR COMPLEX PROTEIN 5"/>
    <property type="match status" value="1"/>
</dbReference>
<dbReference type="GO" id="GO:0033588">
    <property type="term" value="C:elongator holoenzyme complex"/>
    <property type="evidence" value="ECO:0007669"/>
    <property type="project" value="InterPro"/>
</dbReference>